<keyword evidence="3 9" id="KW-0418">Kinase</keyword>
<evidence type="ECO:0000256" key="6">
    <source>
        <dbReference type="SAM" id="MobiDB-lite"/>
    </source>
</evidence>
<dbReference type="PANTHER" id="PTHR43289:SF6">
    <property type="entry name" value="SERINE_THREONINE-PROTEIN KINASE NEKL-3"/>
    <property type="match status" value="1"/>
</dbReference>
<dbReference type="InterPro" id="IPR011009">
    <property type="entry name" value="Kinase-like_dom_sf"/>
</dbReference>
<keyword evidence="2 5" id="KW-0547">Nucleotide-binding</keyword>
<proteinExistence type="predicted"/>
<dbReference type="InterPro" id="IPR017441">
    <property type="entry name" value="Protein_kinase_ATP_BS"/>
</dbReference>
<dbReference type="SUPFAM" id="SSF56112">
    <property type="entry name" value="Protein kinase-like (PK-like)"/>
    <property type="match status" value="1"/>
</dbReference>
<dbReference type="PANTHER" id="PTHR43289">
    <property type="entry name" value="MITOGEN-ACTIVATED PROTEIN KINASE KINASE KINASE 20-RELATED"/>
    <property type="match status" value="1"/>
</dbReference>
<organism evidence="9 10">
    <name type="scientific">Leeia speluncae</name>
    <dbReference type="NCBI Taxonomy" id="2884804"/>
    <lineage>
        <taxon>Bacteria</taxon>
        <taxon>Pseudomonadati</taxon>
        <taxon>Pseudomonadota</taxon>
        <taxon>Betaproteobacteria</taxon>
        <taxon>Neisseriales</taxon>
        <taxon>Leeiaceae</taxon>
        <taxon>Leeia</taxon>
    </lineage>
</organism>
<keyword evidence="4 5" id="KW-0067">ATP-binding</keyword>
<evidence type="ECO:0000256" key="7">
    <source>
        <dbReference type="SAM" id="Phobius"/>
    </source>
</evidence>
<keyword evidence="7" id="KW-1133">Transmembrane helix</keyword>
<keyword evidence="10" id="KW-1185">Reference proteome</keyword>
<protein>
    <submittedName>
        <fullName evidence="9">Serine/threonine-protein kinase</fullName>
    </submittedName>
</protein>
<dbReference type="InterPro" id="IPR007890">
    <property type="entry name" value="CHASE2"/>
</dbReference>
<comment type="caution">
    <text evidence="9">The sequence shown here is derived from an EMBL/GenBank/DDBJ whole genome shotgun (WGS) entry which is preliminary data.</text>
</comment>
<dbReference type="InterPro" id="IPR000719">
    <property type="entry name" value="Prot_kinase_dom"/>
</dbReference>
<evidence type="ECO:0000256" key="3">
    <source>
        <dbReference type="ARBA" id="ARBA00022777"/>
    </source>
</evidence>
<evidence type="ECO:0000256" key="1">
    <source>
        <dbReference type="ARBA" id="ARBA00022679"/>
    </source>
</evidence>
<dbReference type="Gene3D" id="1.10.510.10">
    <property type="entry name" value="Transferase(Phosphotransferase) domain 1"/>
    <property type="match status" value="1"/>
</dbReference>
<dbReference type="CDD" id="cd14014">
    <property type="entry name" value="STKc_PknB_like"/>
    <property type="match status" value="1"/>
</dbReference>
<feature type="binding site" evidence="5">
    <location>
        <position position="636"/>
    </location>
    <ligand>
        <name>ATP</name>
        <dbReference type="ChEBI" id="CHEBI:30616"/>
    </ligand>
</feature>
<dbReference type="Pfam" id="PF05226">
    <property type="entry name" value="CHASE2"/>
    <property type="match status" value="1"/>
</dbReference>
<evidence type="ECO:0000256" key="2">
    <source>
        <dbReference type="ARBA" id="ARBA00022741"/>
    </source>
</evidence>
<feature type="transmembrane region" description="Helical" evidence="7">
    <location>
        <begin position="461"/>
        <end position="478"/>
    </location>
</feature>
<dbReference type="EMBL" id="JAJBZT010000005">
    <property type="protein sequence ID" value="MCB6183856.1"/>
    <property type="molecule type" value="Genomic_DNA"/>
</dbReference>
<evidence type="ECO:0000256" key="5">
    <source>
        <dbReference type="PROSITE-ProRule" id="PRU10141"/>
    </source>
</evidence>
<dbReference type="SMART" id="SM00220">
    <property type="entry name" value="S_TKc"/>
    <property type="match status" value="1"/>
</dbReference>
<evidence type="ECO:0000259" key="8">
    <source>
        <dbReference type="PROSITE" id="PS50011"/>
    </source>
</evidence>
<dbReference type="RefSeq" id="WP_227180638.1">
    <property type="nucleotide sequence ID" value="NZ_JAJBZT010000005.1"/>
</dbReference>
<sequence length="877" mass="96341">MRTRSSWIRDSLFALIVVVGFLALTKTTTFFDSFEGKVYDTGLKLAKRQPSNEIAVIAIDDKSLRSIGRWPWSREVMARFTAQLSSGEPKSIVNTVFFFDPQTDPGMVYINKLIPLVAKAQAAENGQRNTPPTTVSPAPADGNATESPDTPAPVTQAPEAPQVKNPYLQSMSQVLKDADKNLNVDKKLADAIEKSGTVVLSADFTLPQAGEAIGRPNNEPGYISNFQIPQIQDNGRSNLSLTAKDANWPLDVFGSHAAAIGYSMYIPDTDGVVRQESLYIKLGDSYYPSLSLIAAARQKNLSLADISLTTGGPLSLTNQKLPADSAGIIRPYFYANDKPFPVDSFFDVLSGAIPAEKYKDKLVLVGTIANGLGDQLVTPTNTSTPPVIALAHSTSSLLQGDAISQPAWADWSATSTITFIALYLMFILPRLPARAGAVVSLVLLAACIGCELYLLANQLKWVPLTIPALLLAIGHLAMTTRKFLFTEDGKARADAESAESNRMLGLAFQGQGQLDLAFDKFRKCPLDESMMDVLYNLALDFERKRLFNKSLAVYEYMKSFSTKFRDVPERLERAKQMQGTVILSNAAGSPQGTLITEGTEKPMLGRYQIERELGKGAMGVVYFGRDPKIGRTVAIKTMALSEEFAPEELAKARQRFFREAETAGQLNHPNIVTIYDAGEEHDLAYIAMEFLKGQNLEQYTQKDHLLPRALVLNIVAQIAEALDYAHKQQVVHRDIKPGNIMYEPASRQIKVTDFGIARITDSSRTRTGLVLGTPSYMSPEQLSGKRVDGRSDLFSLGVMLYQLLTGHLPFEGESMAELMFRIANETPTDITTYAADIPSCVVEIINKALQKDPDRRFINGSDFARSLKRCSLECEHG</sequence>
<dbReference type="PROSITE" id="PS50011">
    <property type="entry name" value="PROTEIN_KINASE_DOM"/>
    <property type="match status" value="1"/>
</dbReference>
<feature type="compositionally biased region" description="Polar residues" evidence="6">
    <location>
        <begin position="124"/>
        <end position="136"/>
    </location>
</feature>
<dbReference type="PROSITE" id="PS00108">
    <property type="entry name" value="PROTEIN_KINASE_ST"/>
    <property type="match status" value="1"/>
</dbReference>
<dbReference type="GO" id="GO:0016301">
    <property type="term" value="F:kinase activity"/>
    <property type="evidence" value="ECO:0007669"/>
    <property type="project" value="UniProtKB-KW"/>
</dbReference>
<keyword evidence="7" id="KW-0812">Transmembrane</keyword>
<dbReference type="InterPro" id="IPR008271">
    <property type="entry name" value="Ser/Thr_kinase_AS"/>
</dbReference>
<gene>
    <name evidence="9" type="ORF">LIN78_09885</name>
</gene>
<keyword evidence="1" id="KW-0808">Transferase</keyword>
<dbReference type="SMART" id="SM01080">
    <property type="entry name" value="CHASE2"/>
    <property type="match status" value="1"/>
</dbReference>
<feature type="transmembrane region" description="Helical" evidence="7">
    <location>
        <begin position="435"/>
        <end position="455"/>
    </location>
</feature>
<dbReference type="Pfam" id="PF00069">
    <property type="entry name" value="Pkinase"/>
    <property type="match status" value="1"/>
</dbReference>
<reference evidence="9" key="1">
    <citation type="submission" date="2021-10" db="EMBL/GenBank/DDBJ databases">
        <title>The complete genome sequence of Leeia sp. TBRC 13508.</title>
        <authorList>
            <person name="Charoenyingcharoen P."/>
            <person name="Yukphan P."/>
        </authorList>
    </citation>
    <scope>NUCLEOTIDE SEQUENCE</scope>
    <source>
        <strain evidence="9">TBRC 13508</strain>
    </source>
</reference>
<evidence type="ECO:0000313" key="9">
    <source>
        <dbReference type="EMBL" id="MCB6183856.1"/>
    </source>
</evidence>
<feature type="domain" description="Protein kinase" evidence="8">
    <location>
        <begin position="607"/>
        <end position="877"/>
    </location>
</feature>
<feature type="region of interest" description="Disordered" evidence="6">
    <location>
        <begin position="124"/>
        <end position="162"/>
    </location>
</feature>
<keyword evidence="7" id="KW-0472">Membrane</keyword>
<name>A0ABS8D6M9_9NEIS</name>
<accession>A0ABS8D6M9</accession>
<evidence type="ECO:0000313" key="10">
    <source>
        <dbReference type="Proteomes" id="UP001165395"/>
    </source>
</evidence>
<dbReference type="Proteomes" id="UP001165395">
    <property type="component" value="Unassembled WGS sequence"/>
</dbReference>
<dbReference type="Gene3D" id="3.30.200.20">
    <property type="entry name" value="Phosphorylase Kinase, domain 1"/>
    <property type="match status" value="1"/>
</dbReference>
<dbReference type="PROSITE" id="PS00107">
    <property type="entry name" value="PROTEIN_KINASE_ATP"/>
    <property type="match status" value="1"/>
</dbReference>
<evidence type="ECO:0000256" key="4">
    <source>
        <dbReference type="ARBA" id="ARBA00022840"/>
    </source>
</evidence>